<dbReference type="AlphaFoldDB" id="A0A183UHQ2"/>
<gene>
    <name evidence="2" type="ORF">TCNE_LOCUS8022</name>
</gene>
<organism evidence="3 4">
    <name type="scientific">Toxocara canis</name>
    <name type="common">Canine roundworm</name>
    <dbReference type="NCBI Taxonomy" id="6265"/>
    <lineage>
        <taxon>Eukaryota</taxon>
        <taxon>Metazoa</taxon>
        <taxon>Ecdysozoa</taxon>
        <taxon>Nematoda</taxon>
        <taxon>Chromadorea</taxon>
        <taxon>Rhabditida</taxon>
        <taxon>Spirurina</taxon>
        <taxon>Ascaridomorpha</taxon>
        <taxon>Ascaridoidea</taxon>
        <taxon>Toxocaridae</taxon>
        <taxon>Toxocara</taxon>
    </lineage>
</organism>
<reference evidence="2 3" key="2">
    <citation type="submission" date="2018-11" db="EMBL/GenBank/DDBJ databases">
        <authorList>
            <consortium name="Pathogen Informatics"/>
        </authorList>
    </citation>
    <scope>NUCLEOTIDE SEQUENCE [LARGE SCALE GENOMIC DNA]</scope>
</reference>
<keyword evidence="1" id="KW-0472">Membrane</keyword>
<keyword evidence="3" id="KW-1185">Reference proteome</keyword>
<name>A0A183UHQ2_TOXCA</name>
<keyword evidence="1" id="KW-1133">Transmembrane helix</keyword>
<evidence type="ECO:0000313" key="4">
    <source>
        <dbReference type="WBParaSite" id="TCNE_0000802201-mRNA-1"/>
    </source>
</evidence>
<sequence length="83" mass="9091">MSLDKTLENVNSSLEKLTTDVSQLLDVVKVAISVLFAALVFMIVALTLLCCYIKCKKRAARSPPPLIMDGKRLSFDSDDNGKS</sequence>
<dbReference type="Proteomes" id="UP000050794">
    <property type="component" value="Unassembled WGS sequence"/>
</dbReference>
<evidence type="ECO:0000313" key="3">
    <source>
        <dbReference type="Proteomes" id="UP000050794"/>
    </source>
</evidence>
<evidence type="ECO:0000256" key="1">
    <source>
        <dbReference type="SAM" id="Phobius"/>
    </source>
</evidence>
<evidence type="ECO:0000313" key="2">
    <source>
        <dbReference type="EMBL" id="VDM39343.1"/>
    </source>
</evidence>
<proteinExistence type="predicted"/>
<reference evidence="4" key="1">
    <citation type="submission" date="2016-06" db="UniProtKB">
        <authorList>
            <consortium name="WormBaseParasite"/>
        </authorList>
    </citation>
    <scope>IDENTIFICATION</scope>
</reference>
<dbReference type="EMBL" id="UYWY01019807">
    <property type="protein sequence ID" value="VDM39343.1"/>
    <property type="molecule type" value="Genomic_DNA"/>
</dbReference>
<keyword evidence="1" id="KW-0812">Transmembrane</keyword>
<feature type="transmembrane region" description="Helical" evidence="1">
    <location>
        <begin position="30"/>
        <end position="53"/>
    </location>
</feature>
<protein>
    <submittedName>
        <fullName evidence="4">ORF59</fullName>
    </submittedName>
</protein>
<dbReference type="WBParaSite" id="TCNE_0000802201-mRNA-1">
    <property type="protein sequence ID" value="TCNE_0000802201-mRNA-1"/>
    <property type="gene ID" value="TCNE_0000802201"/>
</dbReference>
<accession>A0A183UHQ2</accession>